<dbReference type="SUPFAM" id="SSF48726">
    <property type="entry name" value="Immunoglobulin"/>
    <property type="match status" value="5"/>
</dbReference>
<feature type="domain" description="Ig-like" evidence="2">
    <location>
        <begin position="66"/>
        <end position="152"/>
    </location>
</feature>
<dbReference type="InterPro" id="IPR013783">
    <property type="entry name" value="Ig-like_fold"/>
</dbReference>
<dbReference type="CDD" id="cd00096">
    <property type="entry name" value="Ig"/>
    <property type="match status" value="3"/>
</dbReference>
<comment type="caution">
    <text evidence="3">The sequence shown here is derived from an EMBL/GenBank/DDBJ whole genome shotgun (WGS) entry which is preliminary data.</text>
</comment>
<dbReference type="Pfam" id="PF13927">
    <property type="entry name" value="Ig_3"/>
    <property type="match status" value="2"/>
</dbReference>
<proteinExistence type="predicted"/>
<accession>A0A9D3MVE5</accession>
<keyword evidence="1" id="KW-1133">Transmembrane helix</keyword>
<dbReference type="PANTHER" id="PTHR46013:SF4">
    <property type="entry name" value="B-CELL RECEPTOR CD22-RELATED"/>
    <property type="match status" value="1"/>
</dbReference>
<keyword evidence="1" id="KW-0472">Membrane</keyword>
<dbReference type="Gene3D" id="2.60.40.10">
    <property type="entry name" value="Immunoglobulins"/>
    <property type="match status" value="5"/>
</dbReference>
<dbReference type="InterPro" id="IPR036179">
    <property type="entry name" value="Ig-like_dom_sf"/>
</dbReference>
<dbReference type="InterPro" id="IPR003599">
    <property type="entry name" value="Ig_sub"/>
</dbReference>
<dbReference type="InterPro" id="IPR003598">
    <property type="entry name" value="Ig_sub2"/>
</dbReference>
<dbReference type="InterPro" id="IPR003989">
    <property type="entry name" value="VCAM-1"/>
</dbReference>
<dbReference type="Proteomes" id="UP001044222">
    <property type="component" value="Unassembled WGS sequence"/>
</dbReference>
<dbReference type="Pfam" id="PF13895">
    <property type="entry name" value="Ig_2"/>
    <property type="match status" value="2"/>
</dbReference>
<gene>
    <name evidence="3" type="ORF">ANANG_G00000240</name>
</gene>
<keyword evidence="4" id="KW-1185">Reference proteome</keyword>
<sequence>MVTLTCKNTCTRTSTFEFYRNGQRLSNIVRNQFRARSDNAGNYSCRAVYNHFLYSNAVILRVKYPPKSISVSVSGEIVEGSSVTLTCSSDANPPVQSYTWYKNNRAVSSETGGPEHSYTIKNITLQDAGEYYCEAENEIGINKSSPEHLDVQYSPRNTSMSVSPSGEIVEGSSVTLTCSSDANPPVQRYTWYKNNRAVSSETGGPEHSYTIKTITLQDAGEYYCVAENAIRTNRSPPKRVNVLYAPKNTAVSVSPSGEIMAGSSVTLTCSSDANPPVQRYTWFKNNIALASWTGSGLNHTISNIVSEDSGQYYCETRNQHGTQNSSAAVTIDVQYLPKNTSVSVSPSGEIVEGRSMNLTCSSDANPPVQNYTWFKKNDTGVWQAGSGQSLNFSNFRSWNRGQYYCEAQNRLGAQNASALLVTVQGGRSLIAAAAVGVAAILALVFLGVVCVRRRKSTNETGHTEGDGEGNKSPIYGNVSGMAMSYTGTQGTDRDDGEVPLYSSVQPTNICNQEQVLYSTVQNPLTEYEEGVQYASIQFRPSSVAPRSKVQGAEDSCVIYSTVSNCNT</sequence>
<evidence type="ECO:0000313" key="4">
    <source>
        <dbReference type="Proteomes" id="UP001044222"/>
    </source>
</evidence>
<organism evidence="3 4">
    <name type="scientific">Anguilla anguilla</name>
    <name type="common">European freshwater eel</name>
    <name type="synonym">Muraena anguilla</name>
    <dbReference type="NCBI Taxonomy" id="7936"/>
    <lineage>
        <taxon>Eukaryota</taxon>
        <taxon>Metazoa</taxon>
        <taxon>Chordata</taxon>
        <taxon>Craniata</taxon>
        <taxon>Vertebrata</taxon>
        <taxon>Euteleostomi</taxon>
        <taxon>Actinopterygii</taxon>
        <taxon>Neopterygii</taxon>
        <taxon>Teleostei</taxon>
        <taxon>Anguilliformes</taxon>
        <taxon>Anguillidae</taxon>
        <taxon>Anguilla</taxon>
    </lineage>
</organism>
<feature type="domain" description="Ig-like" evidence="2">
    <location>
        <begin position="337"/>
        <end position="424"/>
    </location>
</feature>
<keyword evidence="1" id="KW-0812">Transmembrane</keyword>
<dbReference type="GO" id="GO:0098609">
    <property type="term" value="P:cell-cell adhesion"/>
    <property type="evidence" value="ECO:0007669"/>
    <property type="project" value="InterPro"/>
</dbReference>
<reference evidence="3" key="1">
    <citation type="submission" date="2021-01" db="EMBL/GenBank/DDBJ databases">
        <title>A chromosome-scale assembly of European eel, Anguilla anguilla.</title>
        <authorList>
            <person name="Henkel C."/>
            <person name="Jong-Raadsen S.A."/>
            <person name="Dufour S."/>
            <person name="Weltzien F.-A."/>
            <person name="Palstra A.P."/>
            <person name="Pelster B."/>
            <person name="Spaink H.P."/>
            <person name="Van Den Thillart G.E."/>
            <person name="Jansen H."/>
            <person name="Zahm M."/>
            <person name="Klopp C."/>
            <person name="Cedric C."/>
            <person name="Louis A."/>
            <person name="Berthelot C."/>
            <person name="Parey E."/>
            <person name="Roest Crollius H."/>
            <person name="Montfort J."/>
            <person name="Robinson-Rechavi M."/>
            <person name="Bucao C."/>
            <person name="Bouchez O."/>
            <person name="Gislard M."/>
            <person name="Lluch J."/>
            <person name="Milhes M."/>
            <person name="Lampietro C."/>
            <person name="Lopez Roques C."/>
            <person name="Donnadieu C."/>
            <person name="Braasch I."/>
            <person name="Desvignes T."/>
            <person name="Postlethwait J."/>
            <person name="Bobe J."/>
            <person name="Guiguen Y."/>
            <person name="Dirks R."/>
        </authorList>
    </citation>
    <scope>NUCLEOTIDE SEQUENCE</scope>
    <source>
        <strain evidence="3">Tag_6206</strain>
        <tissue evidence="3">Liver</tissue>
    </source>
</reference>
<dbReference type="PRINTS" id="PR01474">
    <property type="entry name" value="VCAM1"/>
</dbReference>
<evidence type="ECO:0000313" key="3">
    <source>
        <dbReference type="EMBL" id="KAG5855781.1"/>
    </source>
</evidence>
<dbReference type="SMART" id="SM00409">
    <property type="entry name" value="IG"/>
    <property type="match status" value="4"/>
</dbReference>
<dbReference type="SMART" id="SM00408">
    <property type="entry name" value="IGc2"/>
    <property type="match status" value="4"/>
</dbReference>
<evidence type="ECO:0000256" key="1">
    <source>
        <dbReference type="SAM" id="Phobius"/>
    </source>
</evidence>
<dbReference type="GO" id="GO:0016020">
    <property type="term" value="C:membrane"/>
    <property type="evidence" value="ECO:0007669"/>
    <property type="project" value="InterPro"/>
</dbReference>
<dbReference type="PROSITE" id="PS50835">
    <property type="entry name" value="IG_LIKE"/>
    <property type="match status" value="4"/>
</dbReference>
<name>A0A9D3MVE5_ANGAN</name>
<dbReference type="InterPro" id="IPR007110">
    <property type="entry name" value="Ig-like_dom"/>
</dbReference>
<feature type="transmembrane region" description="Helical" evidence="1">
    <location>
        <begin position="429"/>
        <end position="451"/>
    </location>
</feature>
<evidence type="ECO:0000259" key="2">
    <source>
        <dbReference type="PROSITE" id="PS50835"/>
    </source>
</evidence>
<dbReference type="PANTHER" id="PTHR46013">
    <property type="entry name" value="VASCULAR CELL ADHESION MOLECULE 1"/>
    <property type="match status" value="1"/>
</dbReference>
<feature type="domain" description="Ig-like" evidence="2">
    <location>
        <begin position="246"/>
        <end position="330"/>
    </location>
</feature>
<feature type="domain" description="Ig-like" evidence="2">
    <location>
        <begin position="155"/>
        <end position="241"/>
    </location>
</feature>
<dbReference type="EMBL" id="JAFIRN010000001">
    <property type="protein sequence ID" value="KAG5855781.1"/>
    <property type="molecule type" value="Genomic_DNA"/>
</dbReference>
<dbReference type="AlphaFoldDB" id="A0A9D3MVE5"/>
<protein>
    <recommendedName>
        <fullName evidence="2">Ig-like domain-containing protein</fullName>
    </recommendedName>
</protein>